<dbReference type="Gene3D" id="3.40.50.720">
    <property type="entry name" value="NAD(P)-binding Rossmann-like Domain"/>
    <property type="match status" value="1"/>
</dbReference>
<dbReference type="InterPro" id="IPR001451">
    <property type="entry name" value="Hexapep"/>
</dbReference>
<gene>
    <name evidence="6" type="ORF">VU00_10036</name>
</gene>
<dbReference type="GO" id="GO:0016746">
    <property type="term" value="F:acyltransferase activity"/>
    <property type="evidence" value="ECO:0007669"/>
    <property type="project" value="UniProtKB-KW"/>
</dbReference>
<dbReference type="Pfam" id="PF00132">
    <property type="entry name" value="Hexapep"/>
    <property type="match status" value="2"/>
</dbReference>
<dbReference type="PANTHER" id="PTHR43377">
    <property type="entry name" value="BILIVERDIN REDUCTASE A"/>
    <property type="match status" value="1"/>
</dbReference>
<accession>A0A3S3QPK8</accession>
<dbReference type="SUPFAM" id="SSF55347">
    <property type="entry name" value="Glyceraldehyde-3-phosphate dehydrogenase-like, C-terminal domain"/>
    <property type="match status" value="1"/>
</dbReference>
<protein>
    <submittedName>
        <fullName evidence="6">Putative dehydrogenase</fullName>
    </submittedName>
</protein>
<dbReference type="AlphaFoldDB" id="A0A3S3QPK8"/>
<organism evidence="6 7">
    <name type="scientific">Candidatus Electrothrix marina</name>
    <dbReference type="NCBI Taxonomy" id="1859130"/>
    <lineage>
        <taxon>Bacteria</taxon>
        <taxon>Pseudomonadati</taxon>
        <taxon>Thermodesulfobacteriota</taxon>
        <taxon>Desulfobulbia</taxon>
        <taxon>Desulfobulbales</taxon>
        <taxon>Desulfobulbaceae</taxon>
        <taxon>Candidatus Electrothrix</taxon>
    </lineage>
</organism>
<dbReference type="Gene3D" id="2.160.10.10">
    <property type="entry name" value="Hexapeptide repeat proteins"/>
    <property type="match status" value="1"/>
</dbReference>
<evidence type="ECO:0000256" key="3">
    <source>
        <dbReference type="ARBA" id="ARBA00023315"/>
    </source>
</evidence>
<evidence type="ECO:0000259" key="5">
    <source>
        <dbReference type="Pfam" id="PF22725"/>
    </source>
</evidence>
<sequence>MMGPKFFAHESATISNTASVGEGSKIWINVQIRENAFIGKNCFLSKDVYVDHEVMIGNNCKIQNGVSVYHGVSLADNVFVGPNACFTNDRVPRVFDPSWQVCPTIIKEGASIGANATVVCGVTVGEYAMIAAGSVVTKDVAPYSMVMGNPARHVSYVDKMGNKTSEDRKKMRKKPIKIGLIGVGSMGRNHLRVLSMLNSVNLEFIYDPHQQDIYELAEQYDVRVASVLEEELKAIDAVVICSPTSKHAEHIRTSAKYLDNIFVEKPLADSLAQTQELVLFAEENHKKLQVGFIERYNTAVIELKKIIEKDSKVFNIDFTRTSKLSSRITDVDVVLDLMIHDVDIALFLSGPVEHVHAYGVVDNGMIVFASAVLRHENGRHSRLLASRITEKKTRGIQVTSQDSFIDCDLLRKEIVVNRQSTVRQGDNEPYTIVSVEEAVQVPLQEALLNEHQAFADWCHGENVLVPTGGDG</sequence>
<dbReference type="InterPro" id="IPR000683">
    <property type="entry name" value="Gfo/Idh/MocA-like_OxRdtase_N"/>
</dbReference>
<dbReference type="EMBL" id="MTKR01000003">
    <property type="protein sequence ID" value="RWX50941.1"/>
    <property type="molecule type" value="Genomic_DNA"/>
</dbReference>
<reference evidence="6 7" key="1">
    <citation type="submission" date="2017-01" db="EMBL/GenBank/DDBJ databases">
        <title>The cable genome- insights into the physiology and evolution of filamentous bacteria capable of sulfide oxidation via long distance electron transfer.</title>
        <authorList>
            <person name="Schreiber L."/>
            <person name="Bjerg J.T."/>
            <person name="Boggild A."/>
            <person name="Van De Vossenberg J."/>
            <person name="Meysman F."/>
            <person name="Nielsen L.P."/>
            <person name="Schramm A."/>
            <person name="Kjeldsen K.U."/>
        </authorList>
    </citation>
    <scope>NUCLEOTIDE SEQUENCE [LARGE SCALE GENOMIC DNA]</scope>
    <source>
        <strain evidence="6">A3</strain>
    </source>
</reference>
<evidence type="ECO:0000256" key="1">
    <source>
        <dbReference type="ARBA" id="ARBA00022679"/>
    </source>
</evidence>
<dbReference type="Pfam" id="PF22725">
    <property type="entry name" value="GFO_IDH_MocA_C3"/>
    <property type="match status" value="1"/>
</dbReference>
<keyword evidence="3" id="KW-0012">Acyltransferase</keyword>
<proteinExistence type="predicted"/>
<dbReference type="Gene3D" id="3.30.360.10">
    <property type="entry name" value="Dihydrodipicolinate Reductase, domain 2"/>
    <property type="match status" value="1"/>
</dbReference>
<dbReference type="Proteomes" id="UP000287615">
    <property type="component" value="Unassembled WGS sequence"/>
</dbReference>
<dbReference type="GO" id="GO:0000166">
    <property type="term" value="F:nucleotide binding"/>
    <property type="evidence" value="ECO:0007669"/>
    <property type="project" value="InterPro"/>
</dbReference>
<dbReference type="Pfam" id="PF01408">
    <property type="entry name" value="GFO_IDH_MocA"/>
    <property type="match status" value="1"/>
</dbReference>
<dbReference type="InterPro" id="IPR018357">
    <property type="entry name" value="Hexapep_transf_CS"/>
</dbReference>
<keyword evidence="2" id="KW-0677">Repeat</keyword>
<dbReference type="PROSITE" id="PS00101">
    <property type="entry name" value="HEXAPEP_TRANSFERASES"/>
    <property type="match status" value="1"/>
</dbReference>
<evidence type="ECO:0000313" key="6">
    <source>
        <dbReference type="EMBL" id="RWX50941.1"/>
    </source>
</evidence>
<keyword evidence="1" id="KW-0808">Transferase</keyword>
<dbReference type="CDD" id="cd03358">
    <property type="entry name" value="LbH_WxcM_N_like"/>
    <property type="match status" value="1"/>
</dbReference>
<evidence type="ECO:0000256" key="2">
    <source>
        <dbReference type="ARBA" id="ARBA00022737"/>
    </source>
</evidence>
<name>A0A3S3QPK8_9BACT</name>
<dbReference type="InterPro" id="IPR055170">
    <property type="entry name" value="GFO_IDH_MocA-like_dom"/>
</dbReference>
<dbReference type="InterPro" id="IPR051450">
    <property type="entry name" value="Gfo/Idh/MocA_Oxidoreductases"/>
</dbReference>
<dbReference type="InterPro" id="IPR011004">
    <property type="entry name" value="Trimer_LpxA-like_sf"/>
</dbReference>
<evidence type="ECO:0000313" key="7">
    <source>
        <dbReference type="Proteomes" id="UP000287615"/>
    </source>
</evidence>
<dbReference type="SUPFAM" id="SSF51161">
    <property type="entry name" value="Trimeric LpxA-like enzymes"/>
    <property type="match status" value="1"/>
</dbReference>
<feature type="domain" description="Gfo/Idh/MocA-like oxidoreductase N-terminal" evidence="4">
    <location>
        <begin position="176"/>
        <end position="292"/>
    </location>
</feature>
<dbReference type="InterPro" id="IPR036291">
    <property type="entry name" value="NAD(P)-bd_dom_sf"/>
</dbReference>
<dbReference type="PANTHER" id="PTHR43377:SF1">
    <property type="entry name" value="BILIVERDIN REDUCTASE A"/>
    <property type="match status" value="1"/>
</dbReference>
<feature type="non-terminal residue" evidence="6">
    <location>
        <position position="471"/>
    </location>
</feature>
<feature type="domain" description="GFO/IDH/MocA-like oxidoreductase" evidence="5">
    <location>
        <begin position="333"/>
        <end position="395"/>
    </location>
</feature>
<comment type="caution">
    <text evidence="6">The sequence shown here is derived from an EMBL/GenBank/DDBJ whole genome shotgun (WGS) entry which is preliminary data.</text>
</comment>
<evidence type="ECO:0000259" key="4">
    <source>
        <dbReference type="Pfam" id="PF01408"/>
    </source>
</evidence>
<dbReference type="SUPFAM" id="SSF51735">
    <property type="entry name" value="NAD(P)-binding Rossmann-fold domains"/>
    <property type="match status" value="1"/>
</dbReference>